<dbReference type="Gene3D" id="3.30.1330.60">
    <property type="entry name" value="OmpA-like domain"/>
    <property type="match status" value="1"/>
</dbReference>
<dbReference type="PANTHER" id="PTHR30329">
    <property type="entry name" value="STATOR ELEMENT OF FLAGELLAR MOTOR COMPLEX"/>
    <property type="match status" value="1"/>
</dbReference>
<dbReference type="RefSeq" id="WP_152826194.1">
    <property type="nucleotide sequence ID" value="NZ_WHUT02000005.1"/>
</dbReference>
<accession>A0A8X8H210</accession>
<organism evidence="7 8">
    <name type="scientific">Fertoeibacter niger</name>
    <dbReference type="NCBI Taxonomy" id="2656921"/>
    <lineage>
        <taxon>Bacteria</taxon>
        <taxon>Pseudomonadati</taxon>
        <taxon>Pseudomonadota</taxon>
        <taxon>Alphaproteobacteria</taxon>
        <taxon>Rhodobacterales</taxon>
        <taxon>Paracoccaceae</taxon>
        <taxon>Fertoeibacter</taxon>
    </lineage>
</organism>
<evidence type="ECO:0000313" key="8">
    <source>
        <dbReference type="Proteomes" id="UP000484076"/>
    </source>
</evidence>
<dbReference type="InterPro" id="IPR006664">
    <property type="entry name" value="OMP_bac"/>
</dbReference>
<dbReference type="InterPro" id="IPR039567">
    <property type="entry name" value="Gly-zipper"/>
</dbReference>
<evidence type="ECO:0000256" key="1">
    <source>
        <dbReference type="ARBA" id="ARBA00004442"/>
    </source>
</evidence>
<proteinExistence type="predicted"/>
<dbReference type="InterPro" id="IPR006665">
    <property type="entry name" value="OmpA-like"/>
</dbReference>
<dbReference type="CDD" id="cd07185">
    <property type="entry name" value="OmpA_C-like"/>
    <property type="match status" value="1"/>
</dbReference>
<evidence type="ECO:0000256" key="3">
    <source>
        <dbReference type="ARBA" id="ARBA00023237"/>
    </source>
</evidence>
<evidence type="ECO:0000256" key="4">
    <source>
        <dbReference type="PROSITE-ProRule" id="PRU00473"/>
    </source>
</evidence>
<feature type="domain" description="OmpA-like" evidence="6">
    <location>
        <begin position="100"/>
        <end position="217"/>
    </location>
</feature>
<dbReference type="PROSITE" id="PS51123">
    <property type="entry name" value="OMPA_2"/>
    <property type="match status" value="1"/>
</dbReference>
<dbReference type="Pfam" id="PF13488">
    <property type="entry name" value="Gly-zipper_Omp"/>
    <property type="match status" value="1"/>
</dbReference>
<dbReference type="SUPFAM" id="SSF103088">
    <property type="entry name" value="OmpA-like"/>
    <property type="match status" value="1"/>
</dbReference>
<dbReference type="InterPro" id="IPR036737">
    <property type="entry name" value="OmpA-like_sf"/>
</dbReference>
<feature type="chain" id="PRO_5036479549" evidence="5">
    <location>
        <begin position="19"/>
        <end position="217"/>
    </location>
</feature>
<dbReference type="InterPro" id="IPR050330">
    <property type="entry name" value="Bact_OuterMem_StrucFunc"/>
</dbReference>
<dbReference type="PRINTS" id="PR01023">
    <property type="entry name" value="NAFLGMOTY"/>
</dbReference>
<dbReference type="PANTHER" id="PTHR30329:SF21">
    <property type="entry name" value="LIPOPROTEIN YIAD-RELATED"/>
    <property type="match status" value="1"/>
</dbReference>
<feature type="signal peptide" evidence="5">
    <location>
        <begin position="1"/>
        <end position="18"/>
    </location>
</feature>
<dbReference type="AlphaFoldDB" id="A0A8X8H210"/>
<keyword evidence="8" id="KW-1185">Reference proteome</keyword>
<protein>
    <submittedName>
        <fullName evidence="7">OmpA family protein</fullName>
    </submittedName>
</protein>
<evidence type="ECO:0000256" key="2">
    <source>
        <dbReference type="ARBA" id="ARBA00023136"/>
    </source>
</evidence>
<keyword evidence="2 4" id="KW-0472">Membrane</keyword>
<keyword evidence="5" id="KW-0732">Signal</keyword>
<dbReference type="PROSITE" id="PS51257">
    <property type="entry name" value="PROKAR_LIPOPROTEIN"/>
    <property type="match status" value="1"/>
</dbReference>
<evidence type="ECO:0000313" key="7">
    <source>
        <dbReference type="EMBL" id="NUB44819.1"/>
    </source>
</evidence>
<dbReference type="EMBL" id="WHUT02000005">
    <property type="protein sequence ID" value="NUB44819.1"/>
    <property type="molecule type" value="Genomic_DNA"/>
</dbReference>
<sequence length="217" mass="22117">MTFKTPLTLSLLGALALAGCVDPQSPTAGDRPRAQNGAVAGAVLGGLLGASSGDDKLVKAVVGAGIGAAIGGAIGATLDKQAADLRSSIGNDQVTVTNTGSELVVRMPQDILFAVDSAALRPDLARDIQAVSRNLLDYPNSTIQIVGHTDNTGEAAYNQDLSERRALAVAAALRSSGVPAGRVQAFGSGENQPIASNLTPEGRAQNRRVDIIIRPTN</sequence>
<name>A0A8X8H210_9RHOB</name>
<comment type="caution">
    <text evidence="7">The sequence shown here is derived from an EMBL/GenBank/DDBJ whole genome shotgun (WGS) entry which is preliminary data.</text>
</comment>
<keyword evidence="3" id="KW-0998">Cell outer membrane</keyword>
<dbReference type="Proteomes" id="UP000484076">
    <property type="component" value="Unassembled WGS sequence"/>
</dbReference>
<dbReference type="GO" id="GO:0009279">
    <property type="term" value="C:cell outer membrane"/>
    <property type="evidence" value="ECO:0007669"/>
    <property type="project" value="UniProtKB-SubCell"/>
</dbReference>
<gene>
    <name evidence="7" type="ORF">GEU84_010525</name>
</gene>
<evidence type="ECO:0000256" key="5">
    <source>
        <dbReference type="SAM" id="SignalP"/>
    </source>
</evidence>
<dbReference type="PRINTS" id="PR01021">
    <property type="entry name" value="OMPADOMAIN"/>
</dbReference>
<dbReference type="Pfam" id="PF00691">
    <property type="entry name" value="OmpA"/>
    <property type="match status" value="1"/>
</dbReference>
<reference evidence="7" key="1">
    <citation type="submission" date="2020-05" db="EMBL/GenBank/DDBJ databases">
        <title>Fertoebacter nigrum gen. nov., sp. nov., a new member of the family Rhodobacteraceae.</title>
        <authorList>
            <person name="Szuroczki S."/>
            <person name="Abbaszade G."/>
            <person name="Buni D."/>
            <person name="Schumann P."/>
            <person name="Toth E."/>
        </authorList>
    </citation>
    <scope>NUCLEOTIDE SEQUENCE</scope>
    <source>
        <strain evidence="7">RG-N-1a</strain>
    </source>
</reference>
<comment type="subcellular location">
    <subcellularLocation>
        <location evidence="1">Cell outer membrane</location>
    </subcellularLocation>
</comment>
<evidence type="ECO:0000259" key="6">
    <source>
        <dbReference type="PROSITE" id="PS51123"/>
    </source>
</evidence>